<dbReference type="AlphaFoldDB" id="A0A840TTU2"/>
<dbReference type="EMBL" id="JACHGF010000017">
    <property type="protein sequence ID" value="MBB5287371.1"/>
    <property type="molecule type" value="Genomic_DNA"/>
</dbReference>
<dbReference type="Proteomes" id="UP000557307">
    <property type="component" value="Unassembled WGS sequence"/>
</dbReference>
<evidence type="ECO:0000313" key="1">
    <source>
        <dbReference type="EMBL" id="MBB5287371.1"/>
    </source>
</evidence>
<accession>A0A840TTU2</accession>
<sequence length="147" mass="16252">MKKNLLYALGVLGLLSCQSNDLKPKDLRIHYQETATIDRTSQTTLTFADVDDGRCPEDVNCIWSGRAKVDLALRGAGASEPELIKLCLWCAGELNPGTSLPITDTLSYTYRGQNYLFTLKAVEPYPASHTAPTPKEDYSIVLSVQRK</sequence>
<evidence type="ECO:0000313" key="2">
    <source>
        <dbReference type="Proteomes" id="UP000557307"/>
    </source>
</evidence>
<dbReference type="PROSITE" id="PS51257">
    <property type="entry name" value="PROKAR_LIPOPROTEIN"/>
    <property type="match status" value="1"/>
</dbReference>
<evidence type="ECO:0008006" key="3">
    <source>
        <dbReference type="Google" id="ProtNLM"/>
    </source>
</evidence>
<keyword evidence="2" id="KW-1185">Reference proteome</keyword>
<gene>
    <name evidence="1" type="ORF">HNQ92_005534</name>
</gene>
<reference evidence="1 2" key="1">
    <citation type="submission" date="2020-08" db="EMBL/GenBank/DDBJ databases">
        <title>Genomic Encyclopedia of Type Strains, Phase IV (KMG-IV): sequencing the most valuable type-strain genomes for metagenomic binning, comparative biology and taxonomic classification.</title>
        <authorList>
            <person name="Goeker M."/>
        </authorList>
    </citation>
    <scope>NUCLEOTIDE SEQUENCE [LARGE SCALE GENOMIC DNA]</scope>
    <source>
        <strain evidence="1 2">DSM 105074</strain>
    </source>
</reference>
<protein>
    <recommendedName>
        <fullName evidence="3">Lipoprotein</fullName>
    </recommendedName>
</protein>
<dbReference type="RefSeq" id="WP_184179409.1">
    <property type="nucleotide sequence ID" value="NZ_JACHGF010000017.1"/>
</dbReference>
<comment type="caution">
    <text evidence="1">The sequence shown here is derived from an EMBL/GenBank/DDBJ whole genome shotgun (WGS) entry which is preliminary data.</text>
</comment>
<proteinExistence type="predicted"/>
<name>A0A840TTU2_9BACT</name>
<organism evidence="1 2">
    <name type="scientific">Rhabdobacter roseus</name>
    <dbReference type="NCBI Taxonomy" id="1655419"/>
    <lineage>
        <taxon>Bacteria</taxon>
        <taxon>Pseudomonadati</taxon>
        <taxon>Bacteroidota</taxon>
        <taxon>Cytophagia</taxon>
        <taxon>Cytophagales</taxon>
        <taxon>Cytophagaceae</taxon>
        <taxon>Rhabdobacter</taxon>
    </lineage>
</organism>